<sequence length="460" mass="46095">MSVPKRCVLVLTAVLLSSLTFPLTITGASLALSGIREDLDAGLAATQWVVNGYNACFASFLVFTGSLADVLGRRRIYAAGLALFCASSAMSALADDVLVLNLVRAVGGVGAAAATTGGSSLLAATFQGAARSRAFGLLGTVLGVGLAFGPTVGGVLVETLGWRAVFAVPALIAGLVLLLVPALPALPGEPGRGIDWPGAALFTSALFLLIFALDEGPALGFGNPLVVGGFVAALGLGVAFVAVERRRPDPLFQLDLLVNRRFLALAVAAGAHMGVLVPLLVYLPSYLISVVGLSAGQAGIWLLMLTLPTVFLPTAGAVVSRWLRPMSVVLGTVALSGIGALALVTVGPDSTPLHLLVPLVLIGAGVGLSNGILDGLAIGSVPTEQAGAASGTFNTARLVTETIALAAVGAVLAAVGGGQLTGAAFTSGLHVASVLLSCAAAIAIGCVVVLLRRAELVEHR</sequence>
<dbReference type="SUPFAM" id="SSF103473">
    <property type="entry name" value="MFS general substrate transporter"/>
    <property type="match status" value="1"/>
</dbReference>
<feature type="domain" description="Major facilitator superfamily (MFS) profile" evidence="7">
    <location>
        <begin position="10"/>
        <end position="457"/>
    </location>
</feature>
<dbReference type="PANTHER" id="PTHR42718:SF9">
    <property type="entry name" value="MAJOR FACILITATOR SUPERFAMILY MULTIDRUG TRANSPORTER MFSC"/>
    <property type="match status" value="1"/>
</dbReference>
<keyword evidence="4 6" id="KW-1133">Transmembrane helix</keyword>
<keyword evidence="2" id="KW-0813">Transport</keyword>
<evidence type="ECO:0000256" key="5">
    <source>
        <dbReference type="ARBA" id="ARBA00023136"/>
    </source>
</evidence>
<evidence type="ECO:0000256" key="6">
    <source>
        <dbReference type="SAM" id="Phobius"/>
    </source>
</evidence>
<evidence type="ECO:0000256" key="1">
    <source>
        <dbReference type="ARBA" id="ARBA00004651"/>
    </source>
</evidence>
<evidence type="ECO:0000256" key="4">
    <source>
        <dbReference type="ARBA" id="ARBA00022989"/>
    </source>
</evidence>
<proteinExistence type="predicted"/>
<gene>
    <name evidence="8" type="ORF">OU415_17465</name>
</gene>
<feature type="transmembrane region" description="Helical" evidence="6">
    <location>
        <begin position="225"/>
        <end position="243"/>
    </location>
</feature>
<keyword evidence="3 6" id="KW-0812">Transmembrane</keyword>
<dbReference type="InterPro" id="IPR020846">
    <property type="entry name" value="MFS_dom"/>
</dbReference>
<dbReference type="RefSeq" id="WP_270949900.1">
    <property type="nucleotide sequence ID" value="NZ_JAQGLA010000025.1"/>
</dbReference>
<dbReference type="InterPro" id="IPR011701">
    <property type="entry name" value="MFS"/>
</dbReference>
<dbReference type="Pfam" id="PF07690">
    <property type="entry name" value="MFS_1"/>
    <property type="match status" value="1"/>
</dbReference>
<evidence type="ECO:0000313" key="9">
    <source>
        <dbReference type="Proteomes" id="UP001210380"/>
    </source>
</evidence>
<feature type="transmembrane region" description="Helical" evidence="6">
    <location>
        <begin position="300"/>
        <end position="319"/>
    </location>
</feature>
<feature type="transmembrane region" description="Helical" evidence="6">
    <location>
        <begin position="135"/>
        <end position="156"/>
    </location>
</feature>
<feature type="transmembrane region" description="Helical" evidence="6">
    <location>
        <begin position="162"/>
        <end position="182"/>
    </location>
</feature>
<dbReference type="PANTHER" id="PTHR42718">
    <property type="entry name" value="MAJOR FACILITATOR SUPERFAMILY MULTIDRUG TRANSPORTER MFSC"/>
    <property type="match status" value="1"/>
</dbReference>
<dbReference type="InterPro" id="IPR036259">
    <property type="entry name" value="MFS_trans_sf"/>
</dbReference>
<evidence type="ECO:0000256" key="3">
    <source>
        <dbReference type="ARBA" id="ARBA00022692"/>
    </source>
</evidence>
<feature type="transmembrane region" description="Helical" evidence="6">
    <location>
        <begin position="41"/>
        <end position="64"/>
    </location>
</feature>
<dbReference type="PROSITE" id="PS50850">
    <property type="entry name" value="MFS"/>
    <property type="match status" value="1"/>
</dbReference>
<feature type="transmembrane region" description="Helical" evidence="6">
    <location>
        <begin position="263"/>
        <end position="288"/>
    </location>
</feature>
<keyword evidence="5 6" id="KW-0472">Membrane</keyword>
<feature type="transmembrane region" description="Helical" evidence="6">
    <location>
        <begin position="326"/>
        <end position="347"/>
    </location>
</feature>
<keyword evidence="9" id="KW-1185">Reference proteome</keyword>
<evidence type="ECO:0000259" key="7">
    <source>
        <dbReference type="PROSITE" id="PS50850"/>
    </source>
</evidence>
<organism evidence="8 9">
    <name type="scientific">Saccharopolyspora oryzae</name>
    <dbReference type="NCBI Taxonomy" id="2997343"/>
    <lineage>
        <taxon>Bacteria</taxon>
        <taxon>Bacillati</taxon>
        <taxon>Actinomycetota</taxon>
        <taxon>Actinomycetes</taxon>
        <taxon>Pseudonocardiales</taxon>
        <taxon>Pseudonocardiaceae</taxon>
        <taxon>Saccharopolyspora</taxon>
    </lineage>
</organism>
<comment type="caution">
    <text evidence="8">The sequence shown here is derived from an EMBL/GenBank/DDBJ whole genome shotgun (WGS) entry which is preliminary data.</text>
</comment>
<dbReference type="EMBL" id="JAQGLA010000025">
    <property type="protein sequence ID" value="MDA3627238.1"/>
    <property type="molecule type" value="Genomic_DNA"/>
</dbReference>
<feature type="transmembrane region" description="Helical" evidence="6">
    <location>
        <begin position="105"/>
        <end position="123"/>
    </location>
</feature>
<reference evidence="8 9" key="1">
    <citation type="submission" date="2022-11" db="EMBL/GenBank/DDBJ databases">
        <title>Draft genome sequence of Saccharopolyspora sp. WRP15-2 isolated from rhizosphere soils of wild rice in Thailand.</title>
        <authorList>
            <person name="Duangmal K."/>
            <person name="Kammanee S."/>
            <person name="Muangham S."/>
        </authorList>
    </citation>
    <scope>NUCLEOTIDE SEQUENCE [LARGE SCALE GENOMIC DNA]</scope>
    <source>
        <strain evidence="8 9">WRP15-2</strain>
    </source>
</reference>
<feature type="transmembrane region" description="Helical" evidence="6">
    <location>
        <begin position="403"/>
        <end position="425"/>
    </location>
</feature>
<dbReference type="Gene3D" id="1.20.1720.10">
    <property type="entry name" value="Multidrug resistance protein D"/>
    <property type="match status" value="1"/>
</dbReference>
<feature type="transmembrane region" description="Helical" evidence="6">
    <location>
        <begin position="76"/>
        <end position="93"/>
    </location>
</feature>
<dbReference type="Gene3D" id="1.20.1250.20">
    <property type="entry name" value="MFS general substrate transporter like domains"/>
    <property type="match status" value="1"/>
</dbReference>
<accession>A0ABT4UZX1</accession>
<feature type="transmembrane region" description="Helical" evidence="6">
    <location>
        <begin position="194"/>
        <end position="213"/>
    </location>
</feature>
<protein>
    <submittedName>
        <fullName evidence="8">MFS transporter</fullName>
    </submittedName>
</protein>
<evidence type="ECO:0000256" key="2">
    <source>
        <dbReference type="ARBA" id="ARBA00022448"/>
    </source>
</evidence>
<comment type="subcellular location">
    <subcellularLocation>
        <location evidence="1">Cell membrane</location>
        <topology evidence="1">Multi-pass membrane protein</topology>
    </subcellularLocation>
</comment>
<feature type="transmembrane region" description="Helical" evidence="6">
    <location>
        <begin position="353"/>
        <end position="373"/>
    </location>
</feature>
<evidence type="ECO:0000313" key="8">
    <source>
        <dbReference type="EMBL" id="MDA3627238.1"/>
    </source>
</evidence>
<dbReference type="CDD" id="cd17321">
    <property type="entry name" value="MFS_MMR_MDR_like"/>
    <property type="match status" value="1"/>
</dbReference>
<dbReference type="PRINTS" id="PR01036">
    <property type="entry name" value="TCRTETB"/>
</dbReference>
<feature type="transmembrane region" description="Helical" evidence="6">
    <location>
        <begin position="431"/>
        <end position="451"/>
    </location>
</feature>
<name>A0ABT4UZX1_9PSEU</name>
<dbReference type="Proteomes" id="UP001210380">
    <property type="component" value="Unassembled WGS sequence"/>
</dbReference>